<dbReference type="InterPro" id="IPR032675">
    <property type="entry name" value="LRR_dom_sf"/>
</dbReference>
<dbReference type="Proteomes" id="UP001218218">
    <property type="component" value="Unassembled WGS sequence"/>
</dbReference>
<evidence type="ECO:0000313" key="2">
    <source>
        <dbReference type="Proteomes" id="UP001218218"/>
    </source>
</evidence>
<dbReference type="Gene3D" id="3.80.10.10">
    <property type="entry name" value="Ribonuclease Inhibitor"/>
    <property type="match status" value="1"/>
</dbReference>
<gene>
    <name evidence="1" type="ORF">DFH08DRAFT_946098</name>
</gene>
<keyword evidence="2" id="KW-1185">Reference proteome</keyword>
<organism evidence="1 2">
    <name type="scientific">Mycena albidolilacea</name>
    <dbReference type="NCBI Taxonomy" id="1033008"/>
    <lineage>
        <taxon>Eukaryota</taxon>
        <taxon>Fungi</taxon>
        <taxon>Dikarya</taxon>
        <taxon>Basidiomycota</taxon>
        <taxon>Agaricomycotina</taxon>
        <taxon>Agaricomycetes</taxon>
        <taxon>Agaricomycetidae</taxon>
        <taxon>Agaricales</taxon>
        <taxon>Marasmiineae</taxon>
        <taxon>Mycenaceae</taxon>
        <taxon>Mycena</taxon>
    </lineage>
</organism>
<name>A0AAD6YY26_9AGAR</name>
<dbReference type="EMBL" id="JARIHO010000138">
    <property type="protein sequence ID" value="KAJ7301305.1"/>
    <property type="molecule type" value="Genomic_DNA"/>
</dbReference>
<sequence>MDKLAQELVDQLIDALYVADPDSMKAPGLVCTHWVARSRYNFFTQVSVSATRLLPFVEIVSSCSLPILTFLRNLHLQYDGEPGWLWNLDWIQPCPNLCAFEIRVGVQVEDLEPLCPHIRSRAESGSVSELRLIGHDISLPQILNIISCVPSVTSLHLEVFGCTLGPTGDGGNEFFPWLLSFRVVPRLRSFKYSGFIPSRHEAMQQYFVLAGGNLHSLKFDLQWRPTDLSFNMGAIYRDIVPHTPNLRHLSLCFRDHSVLLETLALLHAPNLKSLTISRMHNLPAFDESLNLAAIQPLSPNTRPQPKLMVFTRIPKSFLSSGFYPQRHSTLS</sequence>
<reference evidence="1" key="1">
    <citation type="submission" date="2023-03" db="EMBL/GenBank/DDBJ databases">
        <title>Massive genome expansion in bonnet fungi (Mycena s.s.) driven by repeated elements and novel gene families across ecological guilds.</title>
        <authorList>
            <consortium name="Lawrence Berkeley National Laboratory"/>
            <person name="Harder C.B."/>
            <person name="Miyauchi S."/>
            <person name="Viragh M."/>
            <person name="Kuo A."/>
            <person name="Thoen E."/>
            <person name="Andreopoulos B."/>
            <person name="Lu D."/>
            <person name="Skrede I."/>
            <person name="Drula E."/>
            <person name="Henrissat B."/>
            <person name="Morin E."/>
            <person name="Kohler A."/>
            <person name="Barry K."/>
            <person name="LaButti K."/>
            <person name="Morin E."/>
            <person name="Salamov A."/>
            <person name="Lipzen A."/>
            <person name="Mereny Z."/>
            <person name="Hegedus B."/>
            <person name="Baldrian P."/>
            <person name="Stursova M."/>
            <person name="Weitz H."/>
            <person name="Taylor A."/>
            <person name="Grigoriev I.V."/>
            <person name="Nagy L.G."/>
            <person name="Martin F."/>
            <person name="Kauserud H."/>
        </authorList>
    </citation>
    <scope>NUCLEOTIDE SEQUENCE</scope>
    <source>
        <strain evidence="1">CBHHK002</strain>
    </source>
</reference>
<dbReference type="AlphaFoldDB" id="A0AAD6YY26"/>
<protein>
    <submittedName>
        <fullName evidence="1">Uncharacterized protein</fullName>
    </submittedName>
</protein>
<proteinExistence type="predicted"/>
<evidence type="ECO:0000313" key="1">
    <source>
        <dbReference type="EMBL" id="KAJ7301305.1"/>
    </source>
</evidence>
<accession>A0AAD6YY26</accession>
<comment type="caution">
    <text evidence="1">The sequence shown here is derived from an EMBL/GenBank/DDBJ whole genome shotgun (WGS) entry which is preliminary data.</text>
</comment>